<dbReference type="RefSeq" id="WP_321574959.1">
    <property type="nucleotide sequence ID" value="NZ_WHNP01000087.1"/>
</dbReference>
<keyword evidence="1" id="KW-0732">Signal</keyword>
<keyword evidence="3" id="KW-1185">Reference proteome</keyword>
<dbReference type="EMBL" id="WHNP01000087">
    <property type="protein sequence ID" value="MPW23023.1"/>
    <property type="molecule type" value="Genomic_DNA"/>
</dbReference>
<dbReference type="Proteomes" id="UP000484381">
    <property type="component" value="Unassembled WGS sequence"/>
</dbReference>
<reference evidence="2 3" key="1">
    <citation type="submission" date="2019-10" db="EMBL/GenBank/DDBJ databases">
        <title>Paraburkholderia sp. isolated from nodules of Mimosa pudica from Brazilian Atlantic Forest soils.</title>
        <authorList>
            <person name="Paulitsch F."/>
            <person name="Hungria M."/>
            <person name="Dall'Agnol R."/>
        </authorList>
    </citation>
    <scope>NUCLEOTIDE SEQUENCE [LARGE SCALE GENOMIC DNA]</scope>
    <source>
        <strain evidence="2 3">CNPSo 3157</strain>
    </source>
</reference>
<sequence>MRNRLLCVMLLMWSIATWAGPVCFPVGTALTLRGTTAQEIAETGGGAQQTISVLLMEPPLCVIDPRFGQDAQRRIMITRVQLVGPPPPAPMQLTVTGTLMRRNTPQYYVVPTAVWATPPKKPPPQ</sequence>
<accession>A0A7X1TL16</accession>
<evidence type="ECO:0008006" key="4">
    <source>
        <dbReference type="Google" id="ProtNLM"/>
    </source>
</evidence>
<comment type="caution">
    <text evidence="2">The sequence shown here is derived from an EMBL/GenBank/DDBJ whole genome shotgun (WGS) entry which is preliminary data.</text>
</comment>
<dbReference type="AlphaFoldDB" id="A0A7X1TL16"/>
<organism evidence="2 3">
    <name type="scientific">Paraburkholderia franconis</name>
    <dbReference type="NCBI Taxonomy" id="2654983"/>
    <lineage>
        <taxon>Bacteria</taxon>
        <taxon>Pseudomonadati</taxon>
        <taxon>Pseudomonadota</taxon>
        <taxon>Betaproteobacteria</taxon>
        <taxon>Burkholderiales</taxon>
        <taxon>Burkholderiaceae</taxon>
        <taxon>Paraburkholderia</taxon>
    </lineage>
</organism>
<feature type="signal peptide" evidence="1">
    <location>
        <begin position="1"/>
        <end position="19"/>
    </location>
</feature>
<gene>
    <name evidence="2" type="ORF">GCT13_41170</name>
</gene>
<evidence type="ECO:0000313" key="2">
    <source>
        <dbReference type="EMBL" id="MPW23023.1"/>
    </source>
</evidence>
<evidence type="ECO:0000256" key="1">
    <source>
        <dbReference type="SAM" id="SignalP"/>
    </source>
</evidence>
<evidence type="ECO:0000313" key="3">
    <source>
        <dbReference type="Proteomes" id="UP000484381"/>
    </source>
</evidence>
<name>A0A7X1TL16_9BURK</name>
<proteinExistence type="predicted"/>
<feature type="chain" id="PRO_5031222960" description="DUF4431 domain-containing protein" evidence="1">
    <location>
        <begin position="20"/>
        <end position="125"/>
    </location>
</feature>
<protein>
    <recommendedName>
        <fullName evidence="4">DUF4431 domain-containing protein</fullName>
    </recommendedName>
</protein>